<feature type="compositionally biased region" description="Low complexity" evidence="5">
    <location>
        <begin position="845"/>
        <end position="863"/>
    </location>
</feature>
<feature type="compositionally biased region" description="Polar residues" evidence="5">
    <location>
        <begin position="199"/>
        <end position="208"/>
    </location>
</feature>
<dbReference type="Gene3D" id="3.50.50.60">
    <property type="entry name" value="FAD/NAD(P)-binding domain"/>
    <property type="match status" value="1"/>
</dbReference>
<evidence type="ECO:0000256" key="1">
    <source>
        <dbReference type="ARBA" id="ARBA00007374"/>
    </source>
</evidence>
<feature type="compositionally biased region" description="Basic residues" evidence="5">
    <location>
        <begin position="357"/>
        <end position="366"/>
    </location>
</feature>
<dbReference type="EC" id="2.7.-.-" evidence="4"/>
<feature type="compositionally biased region" description="Polar residues" evidence="5">
    <location>
        <begin position="1111"/>
        <end position="1122"/>
    </location>
</feature>
<keyword evidence="2 4" id="KW-0808">Transferase</keyword>
<feature type="compositionally biased region" description="Basic and acidic residues" evidence="5">
    <location>
        <begin position="652"/>
        <end position="666"/>
    </location>
</feature>
<dbReference type="InterPro" id="IPR038286">
    <property type="entry name" value="IPK_sf"/>
</dbReference>
<dbReference type="GO" id="GO:0046854">
    <property type="term" value="P:phosphatidylinositol phosphate biosynthetic process"/>
    <property type="evidence" value="ECO:0007669"/>
    <property type="project" value="TreeGrafter"/>
</dbReference>
<gene>
    <name evidence="6" type="ORF">GQ607_010408</name>
</gene>
<dbReference type="Gene3D" id="3.30.470.160">
    <property type="entry name" value="Inositol polyphosphate kinase"/>
    <property type="match status" value="1"/>
</dbReference>
<feature type="region of interest" description="Disordered" evidence="5">
    <location>
        <begin position="135"/>
        <end position="255"/>
    </location>
</feature>
<evidence type="ECO:0000313" key="6">
    <source>
        <dbReference type="EMBL" id="KAF0322327.1"/>
    </source>
</evidence>
<name>A0A8H3ZNV3_9PEZI</name>
<feature type="compositionally biased region" description="Low complexity" evidence="5">
    <location>
        <begin position="233"/>
        <end position="252"/>
    </location>
</feature>
<feature type="compositionally biased region" description="Basic and acidic residues" evidence="5">
    <location>
        <begin position="345"/>
        <end position="355"/>
    </location>
</feature>
<feature type="compositionally biased region" description="Basic and acidic residues" evidence="5">
    <location>
        <begin position="629"/>
        <end position="642"/>
    </location>
</feature>
<feature type="region of interest" description="Disordered" evidence="5">
    <location>
        <begin position="339"/>
        <end position="377"/>
    </location>
</feature>
<dbReference type="SUPFAM" id="SSF56104">
    <property type="entry name" value="SAICAR synthase-like"/>
    <property type="match status" value="1"/>
</dbReference>
<keyword evidence="3 4" id="KW-0418">Kinase</keyword>
<feature type="region of interest" description="Disordered" evidence="5">
    <location>
        <begin position="1394"/>
        <end position="1413"/>
    </location>
</feature>
<dbReference type="Pfam" id="PF03770">
    <property type="entry name" value="IPK"/>
    <property type="match status" value="1"/>
</dbReference>
<feature type="compositionally biased region" description="Low complexity" evidence="5">
    <location>
        <begin position="1014"/>
        <end position="1028"/>
    </location>
</feature>
<dbReference type="Gene3D" id="3.30.9.10">
    <property type="entry name" value="D-Amino Acid Oxidase, subunit A, domain 2"/>
    <property type="match status" value="1"/>
</dbReference>
<dbReference type="PANTHER" id="PTHR12400:SF21">
    <property type="entry name" value="KINASE"/>
    <property type="match status" value="1"/>
</dbReference>
<feature type="region of interest" description="Disordered" evidence="5">
    <location>
        <begin position="809"/>
        <end position="865"/>
    </location>
</feature>
<dbReference type="InterPro" id="IPR005522">
    <property type="entry name" value="IPK"/>
</dbReference>
<evidence type="ECO:0000313" key="7">
    <source>
        <dbReference type="Proteomes" id="UP000434172"/>
    </source>
</evidence>
<feature type="region of interest" description="Disordered" evidence="5">
    <location>
        <begin position="268"/>
        <end position="301"/>
    </location>
</feature>
<comment type="similarity">
    <text evidence="1 4">Belongs to the inositol phosphokinase (IPK) family.</text>
</comment>
<reference evidence="6 7" key="1">
    <citation type="submission" date="2019-12" db="EMBL/GenBank/DDBJ databases">
        <title>A genome sequence resource for the geographically widespread anthracnose pathogen Colletotrichum asianum.</title>
        <authorList>
            <person name="Meng Y."/>
        </authorList>
    </citation>
    <scope>NUCLEOTIDE SEQUENCE [LARGE SCALE GENOMIC DNA]</scope>
    <source>
        <strain evidence="6 7">ICMP 18580</strain>
    </source>
</reference>
<feature type="region of interest" description="Disordered" evidence="5">
    <location>
        <begin position="525"/>
        <end position="545"/>
    </location>
</feature>
<feature type="region of interest" description="Disordered" evidence="5">
    <location>
        <begin position="456"/>
        <end position="487"/>
    </location>
</feature>
<dbReference type="GO" id="GO:0005737">
    <property type="term" value="C:cytoplasm"/>
    <property type="evidence" value="ECO:0007669"/>
    <property type="project" value="TreeGrafter"/>
</dbReference>
<evidence type="ECO:0000256" key="5">
    <source>
        <dbReference type="SAM" id="MobiDB-lite"/>
    </source>
</evidence>
<feature type="compositionally biased region" description="Polar residues" evidence="5">
    <location>
        <begin position="367"/>
        <end position="377"/>
    </location>
</feature>
<organism evidence="6 7">
    <name type="scientific">Colletotrichum asianum</name>
    <dbReference type="NCBI Taxonomy" id="702518"/>
    <lineage>
        <taxon>Eukaryota</taxon>
        <taxon>Fungi</taxon>
        <taxon>Dikarya</taxon>
        <taxon>Ascomycota</taxon>
        <taxon>Pezizomycotina</taxon>
        <taxon>Sordariomycetes</taxon>
        <taxon>Hypocreomycetidae</taxon>
        <taxon>Glomerellales</taxon>
        <taxon>Glomerellaceae</taxon>
        <taxon>Colletotrichum</taxon>
        <taxon>Colletotrichum gloeosporioides species complex</taxon>
    </lineage>
</organism>
<feature type="compositionally biased region" description="Basic residues" evidence="5">
    <location>
        <begin position="1067"/>
        <end position="1084"/>
    </location>
</feature>
<feature type="compositionally biased region" description="Basic and acidic residues" evidence="5">
    <location>
        <begin position="576"/>
        <end position="608"/>
    </location>
</feature>
<dbReference type="Proteomes" id="UP000434172">
    <property type="component" value="Unassembled WGS sequence"/>
</dbReference>
<feature type="region of interest" description="Disordered" evidence="5">
    <location>
        <begin position="966"/>
        <end position="1138"/>
    </location>
</feature>
<feature type="region of interest" description="Disordered" evidence="5">
    <location>
        <begin position="898"/>
        <end position="943"/>
    </location>
</feature>
<dbReference type="GO" id="GO:0008440">
    <property type="term" value="F:inositol-1,4,5-trisphosphate 3-kinase activity"/>
    <property type="evidence" value="ECO:0007669"/>
    <property type="project" value="TreeGrafter"/>
</dbReference>
<feature type="compositionally biased region" description="Basic and acidic residues" evidence="5">
    <location>
        <begin position="456"/>
        <end position="478"/>
    </location>
</feature>
<feature type="compositionally biased region" description="Polar residues" evidence="5">
    <location>
        <begin position="831"/>
        <end position="844"/>
    </location>
</feature>
<feature type="compositionally biased region" description="Pro residues" evidence="5">
    <location>
        <begin position="158"/>
        <end position="167"/>
    </location>
</feature>
<feature type="compositionally biased region" description="Polar residues" evidence="5">
    <location>
        <begin position="223"/>
        <end position="232"/>
    </location>
</feature>
<keyword evidence="7" id="KW-1185">Reference proteome</keyword>
<dbReference type="EMBL" id="WOWK01000062">
    <property type="protein sequence ID" value="KAF0322327.1"/>
    <property type="molecule type" value="Genomic_DNA"/>
</dbReference>
<dbReference type="GO" id="GO:0032958">
    <property type="term" value="P:inositol phosphate biosynthetic process"/>
    <property type="evidence" value="ECO:0007669"/>
    <property type="project" value="InterPro"/>
</dbReference>
<feature type="region of interest" description="Disordered" evidence="5">
    <location>
        <begin position="36"/>
        <end position="121"/>
    </location>
</feature>
<dbReference type="GO" id="GO:0000824">
    <property type="term" value="F:inositol-1,4,5,6-tetrakisphosphate 3-kinase activity"/>
    <property type="evidence" value="ECO:0007669"/>
    <property type="project" value="TreeGrafter"/>
</dbReference>
<evidence type="ECO:0000256" key="4">
    <source>
        <dbReference type="RuleBase" id="RU363090"/>
    </source>
</evidence>
<proteinExistence type="inferred from homology"/>
<sequence length="2026" mass="221613">MEQQRYFEPVQRYLLPGHGHMPTPPHFNRYLTSDVFLMSSPPRNPENAAPATLVSPAHSSSSPVPATEPDAALDVLNTKTPAATPSQPPSLNLPQSGPVPDPAHAPPLPPAPAPAAAADPEAQLVTAAAAVVVAAQQEAQQQHQAPAQALPLLQDTPPAQPADPPPATAAVTQHSQDVSSHVDPNIKKPRGPAALPRQSGPSLLTQALASARGIPSRTHSHNDQPSSQLSTRSLPSPTADSAPPSNPASSSAGLDPLALDNRHVLSHNGQGASVAPRSAPQPGFVAPVAAAPPAPITTDSTPAAADMEIMTSPTYDMASFQGIRAMLLDHRDFLRSTRSRGRGTSLERVDRDSRVHQGLRKNRAHSHSTSPEGSLTTSVAQLDQRLHENSDADTRPKKLEQRFSMGPEKIWSIGSSEAIDGQEDGQVEKSVHEAMIGAEPNARSRKASYSLRFFREGLPKEEKTRRKDTRQAPPRDKISPSQEAQPLSADIAVEDFAAKSVSTNPIPSPRILEKKDWLPKQLERVKTFPLQSPQAGETPILTDSPTQDYFGLRKVNGDIFHKVDSDGSLQVTLEESNLHEELSPTDVSEPRQTEDRRPSDSSEHGESHEEGDESSEEKISSAVFVPHPGLEEAAERERDISKPKTPGNRTASRAEDFHPWLVKADEPEPEEESSPDQPPDTPTHKPKPKRLPGAPNVALREVQPGNVEDIAVDDEPEPPTPKQLPTNFEDHAHHHQEEDKEPLEAIELIPYKHQVGGHTTLWRFSKRAVCKQLNNRENEFYEKVEQHHRDLLTFLPRYIGVLNVTFHKQPRRKSTHKREDIGLLQRKPTGLSESSAVVATEQSKSNGSSGAASATANGTAQSNPEHRRIISQSLASAPVPIPTVTFDDNWHILPRNLFQPTPPPTTMPARGRSTSSSGLPDNYEHGTVASPTRPSLDDRHANSWGATTVNKRLRNEVFNDAFLKQPIPIHKHRRPHQKSMAFRKQPTLRPTNSVPDLVRRQEPMASEGHAPHNSSPLRPSSSSPPSSSMTIEHPAQLEPTEAEDSDVKDVTGTSAPEPETLADKVIAQKKKRRYSGTGLRRKPRTVTESRGNLKYWEEADDAGYRGEDEGQSGSVTNSQVNSPMIEPPTPNGANSVDPAKEMSLPAAAERPQSEVPIEAEHSTYASTVPSEVPSPTQEFRKIPRPVNPKEAQTQRNSRVEYFLLLEDLTAGMKRPCIMDLKMGTRQYGVEATPKKKKSQQGKCARTTSRELGVRVCGLQVWDVKSQSYVFKDKYFGRDLKAGQEFQDALTRFLYDGVDYSSILRHIPTILHKLDKLESIVRNLDGYRFYAASLLMFYDGDTTEGNEYDTVVDDSTTDFATDTEETSAMREKRKRKNKREIDFKIADFANSLTKGDLAEGKPCPPQHPNEPDRGFLRGLRTLRKYFLKIQRDIRADMGLDHMGRNNNRMDVDMDIDMDLDHISDDEGASSPFIHNAKTFASERRETTTMGTVLSALRSVAKGATAVVKLLADLNRQYQALLARVNAPPGLPYEKPSAPYWLDDPPFPELVSARSEVMPGEADVVVIGSGITAAAVVWGLLFGGGKEEEGGKVPRVVVLEARELCAGATGRNGGHVKASPHELFPRLARVFGKERARELVRFTLRTAGLVGEVGGGREVAEYRDVETVDFFLDEASFEGAKKEVAELKIAVPEFEIRVVEREAARTEFGVEGGHVFGALVYEAGALWPYRMVASCWREMLDKAGGRLSIETRTAVEGIEVGEGGTERRPYVVRTGRGDVRARHVVHATNAHASQFLPGLRGKMAGVKAHMSAQKPGERFAWRDGRRSWSVLYGGGMFDYVTQRPNGDVMLGGGFARSLGQGVDMVGVYEDGSTEGLTVAHVGGVMGAVFGDAWDGRVERVWSGIIGVTGDMAPFVGRVPEGISGRKKRGKGVMARKTVKEVEEEDGGGWVGAEAGEWVSAGYSGDGMVWAWGCGTALGVMISGREGEALEKGPGFPGGRLEEWFPRDLVITEARVRKADLSNLLDELM</sequence>
<feature type="compositionally biased region" description="Low complexity" evidence="5">
    <location>
        <begin position="54"/>
        <end position="65"/>
    </location>
</feature>
<dbReference type="OrthoDB" id="2573163at2759"/>
<dbReference type="GO" id="GO:0005634">
    <property type="term" value="C:nucleus"/>
    <property type="evidence" value="ECO:0007669"/>
    <property type="project" value="TreeGrafter"/>
</dbReference>
<evidence type="ECO:0000256" key="3">
    <source>
        <dbReference type="ARBA" id="ARBA00022777"/>
    </source>
</evidence>
<feature type="compositionally biased region" description="Low complexity" evidence="5">
    <location>
        <begin position="135"/>
        <end position="157"/>
    </location>
</feature>
<feature type="region of interest" description="Disordered" evidence="5">
    <location>
        <begin position="571"/>
        <end position="738"/>
    </location>
</feature>
<feature type="compositionally biased region" description="Polar residues" evidence="5">
    <location>
        <begin position="529"/>
        <end position="545"/>
    </location>
</feature>
<protein>
    <recommendedName>
        <fullName evidence="4">Kinase</fullName>
        <ecNumber evidence="4">2.7.-.-</ecNumber>
    </recommendedName>
</protein>
<comment type="caution">
    <text evidence="6">The sequence shown here is derived from an EMBL/GenBank/DDBJ whole genome shotgun (WGS) entry which is preliminary data.</text>
</comment>
<accession>A0A8H3ZNV3</accession>
<feature type="compositionally biased region" description="Low complexity" evidence="5">
    <location>
        <begin position="280"/>
        <end position="289"/>
    </location>
</feature>
<feature type="compositionally biased region" description="Basic and acidic residues" evidence="5">
    <location>
        <begin position="728"/>
        <end position="738"/>
    </location>
</feature>
<dbReference type="SUPFAM" id="SSF51905">
    <property type="entry name" value="FAD/NAD(P)-binding domain"/>
    <property type="match status" value="1"/>
</dbReference>
<evidence type="ECO:0000256" key="2">
    <source>
        <dbReference type="ARBA" id="ARBA00022679"/>
    </source>
</evidence>
<dbReference type="PANTHER" id="PTHR12400">
    <property type="entry name" value="INOSITOL POLYPHOSPHATE KINASE"/>
    <property type="match status" value="1"/>
</dbReference>
<feature type="compositionally biased region" description="Pro residues" evidence="5">
    <location>
        <begin position="97"/>
        <end position="113"/>
    </location>
</feature>
<dbReference type="InterPro" id="IPR036188">
    <property type="entry name" value="FAD/NAD-bd_sf"/>
</dbReference>